<sequence length="112" mass="12796">MTLESIKEHQQEIRDALHKIKEAGYTHNDIHQNNIMWDPATKHPKIIDFGEARKVDEKTPLTDDGCLSKRDEDDLTRLLDLRPQIEQAPTSPTAKNDNNPGQDVSDVDRVVE</sequence>
<name>A0A6A6HG36_VIRVR</name>
<dbReference type="Gene3D" id="1.10.510.10">
    <property type="entry name" value="Transferase(Phosphotransferase) domain 1"/>
    <property type="match status" value="1"/>
</dbReference>
<gene>
    <name evidence="3" type="ORF">EV356DRAFT_531101</name>
</gene>
<dbReference type="EMBL" id="ML991785">
    <property type="protein sequence ID" value="KAF2236493.1"/>
    <property type="molecule type" value="Genomic_DNA"/>
</dbReference>
<proteinExistence type="predicted"/>
<evidence type="ECO:0000256" key="1">
    <source>
        <dbReference type="SAM" id="MobiDB-lite"/>
    </source>
</evidence>
<evidence type="ECO:0000259" key="2">
    <source>
        <dbReference type="PROSITE" id="PS50011"/>
    </source>
</evidence>
<feature type="region of interest" description="Disordered" evidence="1">
    <location>
        <begin position="79"/>
        <end position="112"/>
    </location>
</feature>
<dbReference type="Proteomes" id="UP000800092">
    <property type="component" value="Unassembled WGS sequence"/>
</dbReference>
<evidence type="ECO:0000313" key="3">
    <source>
        <dbReference type="EMBL" id="KAF2236493.1"/>
    </source>
</evidence>
<dbReference type="OrthoDB" id="2156052at2759"/>
<dbReference type="InterPro" id="IPR011009">
    <property type="entry name" value="Kinase-like_dom_sf"/>
</dbReference>
<dbReference type="AlphaFoldDB" id="A0A6A6HG36"/>
<reference evidence="3" key="1">
    <citation type="journal article" date="2020" name="Stud. Mycol.">
        <title>101 Dothideomycetes genomes: a test case for predicting lifestyles and emergence of pathogens.</title>
        <authorList>
            <person name="Haridas S."/>
            <person name="Albert R."/>
            <person name="Binder M."/>
            <person name="Bloem J."/>
            <person name="Labutti K."/>
            <person name="Salamov A."/>
            <person name="Andreopoulos B."/>
            <person name="Baker S."/>
            <person name="Barry K."/>
            <person name="Bills G."/>
            <person name="Bluhm B."/>
            <person name="Cannon C."/>
            <person name="Castanera R."/>
            <person name="Culley D."/>
            <person name="Daum C."/>
            <person name="Ezra D."/>
            <person name="Gonzalez J."/>
            <person name="Henrissat B."/>
            <person name="Kuo A."/>
            <person name="Liang C."/>
            <person name="Lipzen A."/>
            <person name="Lutzoni F."/>
            <person name="Magnuson J."/>
            <person name="Mondo S."/>
            <person name="Nolan M."/>
            <person name="Ohm R."/>
            <person name="Pangilinan J."/>
            <person name="Park H.-J."/>
            <person name="Ramirez L."/>
            <person name="Alfaro M."/>
            <person name="Sun H."/>
            <person name="Tritt A."/>
            <person name="Yoshinaga Y."/>
            <person name="Zwiers L.-H."/>
            <person name="Turgeon B."/>
            <person name="Goodwin S."/>
            <person name="Spatafora J."/>
            <person name="Crous P."/>
            <person name="Grigoriev I."/>
        </authorList>
    </citation>
    <scope>NUCLEOTIDE SEQUENCE</scope>
    <source>
        <strain evidence="3">Tuck. ex Michener</strain>
    </source>
</reference>
<feature type="domain" description="Protein kinase" evidence="2">
    <location>
        <begin position="1"/>
        <end position="112"/>
    </location>
</feature>
<evidence type="ECO:0000313" key="4">
    <source>
        <dbReference type="Proteomes" id="UP000800092"/>
    </source>
</evidence>
<dbReference type="InterPro" id="IPR000719">
    <property type="entry name" value="Prot_kinase_dom"/>
</dbReference>
<dbReference type="Pfam" id="PF00069">
    <property type="entry name" value="Pkinase"/>
    <property type="match status" value="1"/>
</dbReference>
<protein>
    <recommendedName>
        <fullName evidence="2">Protein kinase domain-containing protein</fullName>
    </recommendedName>
</protein>
<dbReference type="GO" id="GO:0004672">
    <property type="term" value="F:protein kinase activity"/>
    <property type="evidence" value="ECO:0007669"/>
    <property type="project" value="InterPro"/>
</dbReference>
<organism evidence="3 4">
    <name type="scientific">Viridothelium virens</name>
    <name type="common">Speckled blister lichen</name>
    <name type="synonym">Trypethelium virens</name>
    <dbReference type="NCBI Taxonomy" id="1048519"/>
    <lineage>
        <taxon>Eukaryota</taxon>
        <taxon>Fungi</taxon>
        <taxon>Dikarya</taxon>
        <taxon>Ascomycota</taxon>
        <taxon>Pezizomycotina</taxon>
        <taxon>Dothideomycetes</taxon>
        <taxon>Dothideomycetes incertae sedis</taxon>
        <taxon>Trypetheliales</taxon>
        <taxon>Trypetheliaceae</taxon>
        <taxon>Viridothelium</taxon>
    </lineage>
</organism>
<dbReference type="PROSITE" id="PS50011">
    <property type="entry name" value="PROTEIN_KINASE_DOM"/>
    <property type="match status" value="1"/>
</dbReference>
<dbReference type="GO" id="GO:0005524">
    <property type="term" value="F:ATP binding"/>
    <property type="evidence" value="ECO:0007669"/>
    <property type="project" value="InterPro"/>
</dbReference>
<accession>A0A6A6HG36</accession>
<keyword evidence="4" id="KW-1185">Reference proteome</keyword>
<feature type="compositionally biased region" description="Polar residues" evidence="1">
    <location>
        <begin position="87"/>
        <end position="102"/>
    </location>
</feature>
<dbReference type="SUPFAM" id="SSF56112">
    <property type="entry name" value="Protein kinase-like (PK-like)"/>
    <property type="match status" value="1"/>
</dbReference>